<organism evidence="1 2">
    <name type="scientific">Odynerus spinipes</name>
    <dbReference type="NCBI Taxonomy" id="1348599"/>
    <lineage>
        <taxon>Eukaryota</taxon>
        <taxon>Metazoa</taxon>
        <taxon>Ecdysozoa</taxon>
        <taxon>Arthropoda</taxon>
        <taxon>Hexapoda</taxon>
        <taxon>Insecta</taxon>
        <taxon>Pterygota</taxon>
        <taxon>Neoptera</taxon>
        <taxon>Endopterygota</taxon>
        <taxon>Hymenoptera</taxon>
        <taxon>Apocrita</taxon>
        <taxon>Aculeata</taxon>
        <taxon>Vespoidea</taxon>
        <taxon>Vespidae</taxon>
        <taxon>Eumeninae</taxon>
        <taxon>Odynerus</taxon>
    </lineage>
</organism>
<protein>
    <submittedName>
        <fullName evidence="1">Uncharacterized protein</fullName>
    </submittedName>
</protein>
<evidence type="ECO:0000313" key="1">
    <source>
        <dbReference type="EMBL" id="KAK2585389.1"/>
    </source>
</evidence>
<dbReference type="Proteomes" id="UP001258017">
    <property type="component" value="Unassembled WGS sequence"/>
</dbReference>
<evidence type="ECO:0000313" key="2">
    <source>
        <dbReference type="Proteomes" id="UP001258017"/>
    </source>
</evidence>
<dbReference type="AlphaFoldDB" id="A0AAD9RT67"/>
<dbReference type="EMBL" id="JAIFRP010000021">
    <property type="protein sequence ID" value="KAK2585389.1"/>
    <property type="molecule type" value="Genomic_DNA"/>
</dbReference>
<comment type="caution">
    <text evidence="1">The sequence shown here is derived from an EMBL/GenBank/DDBJ whole genome shotgun (WGS) entry which is preliminary data.</text>
</comment>
<sequence length="140" mass="16308">MRFFVESRATTDRGDIVKDDSLVRNVGSGQIEQTGSSSSSRCIKKRIIDIGNDNFSDDYIIEDNKRFDRLVGQLEEDIRDAKRFDQEEKITREKYQEKVDYEEEDVAIDEIRDFWECTSSILSTSSFEYMRILSANPSSH</sequence>
<name>A0AAD9RT67_9HYME</name>
<reference evidence="1" key="1">
    <citation type="submission" date="2021-08" db="EMBL/GenBank/DDBJ databases">
        <authorList>
            <person name="Misof B."/>
            <person name="Oliver O."/>
            <person name="Podsiadlowski L."/>
            <person name="Donath A."/>
            <person name="Peters R."/>
            <person name="Mayer C."/>
            <person name="Rust J."/>
            <person name="Gunkel S."/>
            <person name="Lesny P."/>
            <person name="Martin S."/>
            <person name="Oeyen J.P."/>
            <person name="Petersen M."/>
            <person name="Panagiotis P."/>
            <person name="Wilbrandt J."/>
            <person name="Tanja T."/>
        </authorList>
    </citation>
    <scope>NUCLEOTIDE SEQUENCE</scope>
    <source>
        <strain evidence="1">GBR_01_08_01A</strain>
        <tissue evidence="1">Thorax + abdomen</tissue>
    </source>
</reference>
<accession>A0AAD9RT67</accession>
<keyword evidence="2" id="KW-1185">Reference proteome</keyword>
<proteinExistence type="predicted"/>
<gene>
    <name evidence="1" type="ORF">KPH14_010064</name>
</gene>
<reference evidence="1" key="2">
    <citation type="journal article" date="2023" name="Commun. Biol.">
        <title>Intrasexual cuticular hydrocarbon dimorphism in a wasp sheds light on hydrocarbon biosynthesis genes in Hymenoptera.</title>
        <authorList>
            <person name="Moris V.C."/>
            <person name="Podsiadlowski L."/>
            <person name="Martin S."/>
            <person name="Oeyen J.P."/>
            <person name="Donath A."/>
            <person name="Petersen M."/>
            <person name="Wilbrandt J."/>
            <person name="Misof B."/>
            <person name="Liedtke D."/>
            <person name="Thamm M."/>
            <person name="Scheiner R."/>
            <person name="Schmitt T."/>
            <person name="Niehuis O."/>
        </authorList>
    </citation>
    <scope>NUCLEOTIDE SEQUENCE</scope>
    <source>
        <strain evidence="1">GBR_01_08_01A</strain>
    </source>
</reference>